<feature type="non-terminal residue" evidence="1">
    <location>
        <position position="1"/>
    </location>
</feature>
<organism evidence="1 2">
    <name type="scientific">Coemansia biformis</name>
    <dbReference type="NCBI Taxonomy" id="1286918"/>
    <lineage>
        <taxon>Eukaryota</taxon>
        <taxon>Fungi</taxon>
        <taxon>Fungi incertae sedis</taxon>
        <taxon>Zoopagomycota</taxon>
        <taxon>Kickxellomycotina</taxon>
        <taxon>Kickxellomycetes</taxon>
        <taxon>Kickxellales</taxon>
        <taxon>Kickxellaceae</taxon>
        <taxon>Coemansia</taxon>
    </lineage>
</organism>
<keyword evidence="2" id="KW-1185">Reference proteome</keyword>
<sequence>DKAADVERALAQEYYGKRFPGLSAAQLGGALFATTAGRGACYFGTPVNTEGFSV</sequence>
<comment type="caution">
    <text evidence="1">The sequence shown here is derived from an EMBL/GenBank/DDBJ whole genome shotgun (WGS) entry which is preliminary data.</text>
</comment>
<proteinExistence type="predicted"/>
<protein>
    <submittedName>
        <fullName evidence="1">Uncharacterized protein</fullName>
    </submittedName>
</protein>
<dbReference type="EMBL" id="JANBOI010001343">
    <property type="protein sequence ID" value="KAJ1726840.1"/>
    <property type="molecule type" value="Genomic_DNA"/>
</dbReference>
<accession>A0A9W7Y8K1</accession>
<evidence type="ECO:0000313" key="2">
    <source>
        <dbReference type="Proteomes" id="UP001143981"/>
    </source>
</evidence>
<evidence type="ECO:0000313" key="1">
    <source>
        <dbReference type="EMBL" id="KAJ1726840.1"/>
    </source>
</evidence>
<dbReference type="Proteomes" id="UP001143981">
    <property type="component" value="Unassembled WGS sequence"/>
</dbReference>
<dbReference type="OrthoDB" id="187738at2759"/>
<name>A0A9W7Y8K1_9FUNG</name>
<gene>
    <name evidence="1" type="ORF">LPJ61_004925</name>
</gene>
<dbReference type="AlphaFoldDB" id="A0A9W7Y8K1"/>
<reference evidence="1" key="1">
    <citation type="submission" date="2022-07" db="EMBL/GenBank/DDBJ databases">
        <title>Phylogenomic reconstructions and comparative analyses of Kickxellomycotina fungi.</title>
        <authorList>
            <person name="Reynolds N.K."/>
            <person name="Stajich J.E."/>
            <person name="Barry K."/>
            <person name="Grigoriev I.V."/>
            <person name="Crous P."/>
            <person name="Smith M.E."/>
        </authorList>
    </citation>
    <scope>NUCLEOTIDE SEQUENCE</scope>
    <source>
        <strain evidence="1">BCRC 34381</strain>
    </source>
</reference>